<comment type="caution">
    <text evidence="1">The sequence shown here is derived from an EMBL/GenBank/DDBJ whole genome shotgun (WGS) entry which is preliminary data.</text>
</comment>
<reference evidence="1 2" key="1">
    <citation type="submission" date="2018-06" db="EMBL/GenBank/DDBJ databases">
        <title>Genomic Encyclopedia of Type Strains, Phase IV (KMG-IV): sequencing the most valuable type-strain genomes for metagenomic binning, comparative biology and taxonomic classification.</title>
        <authorList>
            <person name="Goeker M."/>
        </authorList>
    </citation>
    <scope>NUCLEOTIDE SEQUENCE [LARGE SCALE GENOMIC DNA]</scope>
    <source>
        <strain evidence="1 2">DSM 24032</strain>
    </source>
</reference>
<dbReference type="Pfam" id="PF11903">
    <property type="entry name" value="ParD_like"/>
    <property type="match status" value="1"/>
</dbReference>
<accession>A0A395JMK6</accession>
<dbReference type="RefSeq" id="WP_113952474.1">
    <property type="nucleotide sequence ID" value="NZ_QNRT01000001.1"/>
</dbReference>
<dbReference type="Proteomes" id="UP000253083">
    <property type="component" value="Unassembled WGS sequence"/>
</dbReference>
<gene>
    <name evidence="1" type="ORF">DFR28_101244</name>
</gene>
<evidence type="ECO:0000313" key="2">
    <source>
        <dbReference type="Proteomes" id="UP000253083"/>
    </source>
</evidence>
<dbReference type="InParanoid" id="A0A395JMK6"/>
<sequence length="67" mass="7532">MGILKISDQLHDEIRVSSKSMSRSINAQAEFWIRLGRLCELNPELTYNDILQQYLLPAVAPDAEASA</sequence>
<dbReference type="OrthoDB" id="5422561at2"/>
<evidence type="ECO:0000313" key="1">
    <source>
        <dbReference type="EMBL" id="RBP52860.1"/>
    </source>
</evidence>
<name>A0A395JMK6_9GAMM</name>
<dbReference type="AlphaFoldDB" id="A0A395JMK6"/>
<organism evidence="1 2">
    <name type="scientific">Arenicella xantha</name>
    <dbReference type="NCBI Taxonomy" id="644221"/>
    <lineage>
        <taxon>Bacteria</taxon>
        <taxon>Pseudomonadati</taxon>
        <taxon>Pseudomonadota</taxon>
        <taxon>Gammaproteobacteria</taxon>
        <taxon>Arenicellales</taxon>
        <taxon>Arenicellaceae</taxon>
        <taxon>Arenicella</taxon>
    </lineage>
</organism>
<keyword evidence="2" id="KW-1185">Reference proteome</keyword>
<protein>
    <submittedName>
        <fullName evidence="1">ParD-like antitoxin of type II ParDE toxin-antitoxin system</fullName>
    </submittedName>
</protein>
<proteinExistence type="predicted"/>
<dbReference type="EMBL" id="QNRT01000001">
    <property type="protein sequence ID" value="RBP52860.1"/>
    <property type="molecule type" value="Genomic_DNA"/>
</dbReference>
<dbReference type="InterPro" id="IPR021831">
    <property type="entry name" value="ParD-like"/>
</dbReference>